<name>A0ABT4NP80_RHOOP</name>
<accession>A0ABT4NP80</accession>
<evidence type="ECO:0000313" key="1">
    <source>
        <dbReference type="EMBL" id="MCZ4589185.1"/>
    </source>
</evidence>
<keyword evidence="2" id="KW-1185">Reference proteome</keyword>
<organism evidence="1 2">
    <name type="scientific">Rhodococcus opacus</name>
    <name type="common">Nocardia opaca</name>
    <dbReference type="NCBI Taxonomy" id="37919"/>
    <lineage>
        <taxon>Bacteria</taxon>
        <taxon>Bacillati</taxon>
        <taxon>Actinomycetota</taxon>
        <taxon>Actinomycetes</taxon>
        <taxon>Mycobacteriales</taxon>
        <taxon>Nocardiaceae</taxon>
        <taxon>Rhodococcus</taxon>
    </lineage>
</organism>
<sequence length="40" mass="4322">MSTATESNLIPPPYSQELDWPADLPAFKVIDDGSQGVPYA</sequence>
<comment type="caution">
    <text evidence="1">The sequence shown here is derived from an EMBL/GenBank/DDBJ whole genome shotgun (WGS) entry which is preliminary data.</text>
</comment>
<evidence type="ECO:0000313" key="2">
    <source>
        <dbReference type="Proteomes" id="UP001066327"/>
    </source>
</evidence>
<dbReference type="Proteomes" id="UP001066327">
    <property type="component" value="Unassembled WGS sequence"/>
</dbReference>
<protein>
    <submittedName>
        <fullName evidence="1">Uncharacterized protein</fullName>
    </submittedName>
</protein>
<dbReference type="RefSeq" id="WP_269455118.1">
    <property type="nucleotide sequence ID" value="NZ_JAPWIS010000029.1"/>
</dbReference>
<dbReference type="EMBL" id="JAPWIS010000029">
    <property type="protein sequence ID" value="MCZ4589185.1"/>
    <property type="molecule type" value="Genomic_DNA"/>
</dbReference>
<proteinExistence type="predicted"/>
<gene>
    <name evidence="1" type="ORF">O4328_37015</name>
</gene>
<reference evidence="1" key="1">
    <citation type="submission" date="2022-12" db="EMBL/GenBank/DDBJ databases">
        <authorList>
            <person name="Krivoruchko A.V."/>
            <person name="Elkin A."/>
        </authorList>
    </citation>
    <scope>NUCLEOTIDE SEQUENCE</scope>
    <source>
        <strain evidence="1">IEGM 249</strain>
    </source>
</reference>